<dbReference type="PANTHER" id="PTHR14097">
    <property type="entry name" value="OXIDOREDUCTASE HTATIP2"/>
    <property type="match status" value="1"/>
</dbReference>
<comment type="caution">
    <text evidence="4">The sequence shown here is derived from an EMBL/GenBank/DDBJ whole genome shotgun (WGS) entry which is preliminary data.</text>
</comment>
<dbReference type="GO" id="GO:0005737">
    <property type="term" value="C:cytoplasm"/>
    <property type="evidence" value="ECO:0007669"/>
    <property type="project" value="TreeGrafter"/>
</dbReference>
<proteinExistence type="predicted"/>
<evidence type="ECO:0000259" key="3">
    <source>
        <dbReference type="Pfam" id="PF13460"/>
    </source>
</evidence>
<name>A0AA88YM52_PINIB</name>
<dbReference type="AlphaFoldDB" id="A0AA88YM52"/>
<organism evidence="4 5">
    <name type="scientific">Pinctada imbricata</name>
    <name type="common">Atlantic pearl-oyster</name>
    <name type="synonym">Pinctada martensii</name>
    <dbReference type="NCBI Taxonomy" id="66713"/>
    <lineage>
        <taxon>Eukaryota</taxon>
        <taxon>Metazoa</taxon>
        <taxon>Spiralia</taxon>
        <taxon>Lophotrochozoa</taxon>
        <taxon>Mollusca</taxon>
        <taxon>Bivalvia</taxon>
        <taxon>Autobranchia</taxon>
        <taxon>Pteriomorphia</taxon>
        <taxon>Pterioida</taxon>
        <taxon>Pterioidea</taxon>
        <taxon>Pteriidae</taxon>
        <taxon>Pinctada</taxon>
    </lineage>
</organism>
<sequence>MDENWKDKDEEYRQENLVAFVVGYTGETGKEIVKDLGRRQVFKKVYLLGRRTVDLGDDVGPEIEQRIIDFENVEEAADVFAEADVGFCTLGAQISKYGREVFLKVDKDYTLNVAKIAKEKGCKHFAYCSSVSAKTNSWFLYLRTKAEVEEALKDMDFSRLTIVRPSMIMCDRPDTRLGERIAGCIMRPVSKLFPTSGSIPASVLARGMINDVITRVTDDVKTYENRDIHVVAGNVKK</sequence>
<dbReference type="GO" id="GO:0051170">
    <property type="term" value="P:import into nucleus"/>
    <property type="evidence" value="ECO:0007669"/>
    <property type="project" value="TreeGrafter"/>
</dbReference>
<dbReference type="PANTHER" id="PTHR14097:SF7">
    <property type="entry name" value="OXIDOREDUCTASE HTATIP2"/>
    <property type="match status" value="1"/>
</dbReference>
<gene>
    <name evidence="4" type="ORF">FSP39_020565</name>
</gene>
<dbReference type="Pfam" id="PF13460">
    <property type="entry name" value="NAD_binding_10"/>
    <property type="match status" value="1"/>
</dbReference>
<accession>A0AA88YM52</accession>
<comment type="subunit">
    <text evidence="1">Monomer. Forms homodimers during oxidative stress. Interacts (via N-terminus) with elongation factor EEF1A1 (via middle-region); the interaction is direct and competes with EEF1A1 binding to guanyl-nucleotide exchange factor EEF1B2, thereby inhibiting GDP for GTP exchange and reactivation of EEF1A1. Interacts with nuclear transport receptors XPO4, IPO5/RANBP5, IPO7, IPO9 and KPNB1 as well as GCN1L1/GCN1 and LRPPRC probably through their HEAT repeats. Binds NCOA5/CIA.</text>
</comment>
<dbReference type="GO" id="GO:0003824">
    <property type="term" value="F:catalytic activity"/>
    <property type="evidence" value="ECO:0007669"/>
    <property type="project" value="UniProtKB-ARBA"/>
</dbReference>
<dbReference type="Proteomes" id="UP001186944">
    <property type="component" value="Unassembled WGS sequence"/>
</dbReference>
<protein>
    <recommendedName>
        <fullName evidence="2">Protein HTATIP2</fullName>
    </recommendedName>
</protein>
<dbReference type="InterPro" id="IPR036291">
    <property type="entry name" value="NAD(P)-bd_dom_sf"/>
</dbReference>
<evidence type="ECO:0000313" key="4">
    <source>
        <dbReference type="EMBL" id="KAK3103617.1"/>
    </source>
</evidence>
<dbReference type="Gene3D" id="3.40.50.720">
    <property type="entry name" value="NAD(P)-binding Rossmann-like Domain"/>
    <property type="match status" value="1"/>
</dbReference>
<dbReference type="EMBL" id="VSWD01000005">
    <property type="protein sequence ID" value="KAK3103617.1"/>
    <property type="molecule type" value="Genomic_DNA"/>
</dbReference>
<feature type="domain" description="NAD(P)-binding" evidence="3">
    <location>
        <begin position="25"/>
        <end position="171"/>
    </location>
</feature>
<reference evidence="4" key="1">
    <citation type="submission" date="2019-08" db="EMBL/GenBank/DDBJ databases">
        <title>The improved chromosome-level genome for the pearl oyster Pinctada fucata martensii using PacBio sequencing and Hi-C.</title>
        <authorList>
            <person name="Zheng Z."/>
        </authorList>
    </citation>
    <scope>NUCLEOTIDE SEQUENCE</scope>
    <source>
        <strain evidence="4">ZZ-2019</strain>
        <tissue evidence="4">Adductor muscle</tissue>
    </source>
</reference>
<dbReference type="SUPFAM" id="SSF51735">
    <property type="entry name" value="NAD(P)-binding Rossmann-fold domains"/>
    <property type="match status" value="1"/>
</dbReference>
<dbReference type="InterPro" id="IPR016040">
    <property type="entry name" value="NAD(P)-bd_dom"/>
</dbReference>
<keyword evidence="5" id="KW-1185">Reference proteome</keyword>
<evidence type="ECO:0000256" key="1">
    <source>
        <dbReference type="ARBA" id="ARBA00093483"/>
    </source>
</evidence>
<evidence type="ECO:0000313" key="5">
    <source>
        <dbReference type="Proteomes" id="UP001186944"/>
    </source>
</evidence>
<evidence type="ECO:0000256" key="2">
    <source>
        <dbReference type="ARBA" id="ARBA00093604"/>
    </source>
</evidence>